<feature type="chain" id="PRO_5044718554" evidence="1">
    <location>
        <begin position="23"/>
        <end position="146"/>
    </location>
</feature>
<dbReference type="EMBL" id="CP031217">
    <property type="protein sequence ID" value="AXH12370.1"/>
    <property type="molecule type" value="Genomic_DNA"/>
</dbReference>
<dbReference type="InterPro" id="IPR027396">
    <property type="entry name" value="DsrEFH-like"/>
</dbReference>
<protein>
    <submittedName>
        <fullName evidence="2">Intracellular sulfur oxidation protein, DsrE/DsrF family</fullName>
    </submittedName>
</protein>
<organism evidence="3 5">
    <name type="scientific">Halarcobacter bivalviorum</name>
    <dbReference type="NCBI Taxonomy" id="663364"/>
    <lineage>
        <taxon>Bacteria</taxon>
        <taxon>Pseudomonadati</taxon>
        <taxon>Campylobacterota</taxon>
        <taxon>Epsilonproteobacteria</taxon>
        <taxon>Campylobacterales</taxon>
        <taxon>Arcobacteraceae</taxon>
        <taxon>Halarcobacter</taxon>
    </lineage>
</organism>
<sequence length="146" mass="16736">MKKIFILMFALALFLFAKSDFSEPFPTFDDPRKVAIQLYDSDLEKVNHNLSTIYNILKEYPAESLKVVVIAYGNGVRALRKDYDAATLKRIISLVEYDVEFIVCKNTMETMKWTEDDFIGEASFVQAGIVELIERQVDGYIGIIAY</sequence>
<reference evidence="2 4" key="2">
    <citation type="submission" date="2018-07" db="EMBL/GenBank/DDBJ databases">
        <title>Complete genome of the Arcobacter bivalviorum type strain LMG 26154.</title>
        <authorList>
            <person name="Miller W.G."/>
            <person name="Yee E."/>
            <person name="Bono J.L."/>
        </authorList>
    </citation>
    <scope>NUCLEOTIDE SEQUENCE [LARGE SCALE GENOMIC DNA]</scope>
    <source>
        <strain evidence="2 4">LMG 26154</strain>
    </source>
</reference>
<evidence type="ECO:0000256" key="1">
    <source>
        <dbReference type="SAM" id="SignalP"/>
    </source>
</evidence>
<dbReference type="Pfam" id="PF02635">
    <property type="entry name" value="DsrE"/>
    <property type="match status" value="1"/>
</dbReference>
<evidence type="ECO:0000313" key="3">
    <source>
        <dbReference type="EMBL" id="RXK10701.1"/>
    </source>
</evidence>
<name>A0AAX2ADC8_9BACT</name>
<dbReference type="EMBL" id="PDKM01000002">
    <property type="protein sequence ID" value="RXK10701.1"/>
    <property type="molecule type" value="Genomic_DNA"/>
</dbReference>
<evidence type="ECO:0000313" key="2">
    <source>
        <dbReference type="EMBL" id="AXH12370.1"/>
    </source>
</evidence>
<dbReference type="Proteomes" id="UP000289193">
    <property type="component" value="Unassembled WGS sequence"/>
</dbReference>
<dbReference type="Gene3D" id="3.40.1260.10">
    <property type="entry name" value="DsrEFH-like"/>
    <property type="match status" value="1"/>
</dbReference>
<dbReference type="PANTHER" id="PTHR37691:SF1">
    <property type="entry name" value="BLR3518 PROTEIN"/>
    <property type="match status" value="1"/>
</dbReference>
<dbReference type="InterPro" id="IPR003787">
    <property type="entry name" value="Sulphur_relay_DsrE/F-like"/>
</dbReference>
<dbReference type="AlphaFoldDB" id="A0AAX2ADC8"/>
<dbReference type="SUPFAM" id="SSF75169">
    <property type="entry name" value="DsrEFH-like"/>
    <property type="match status" value="1"/>
</dbReference>
<keyword evidence="5" id="KW-1185">Reference proteome</keyword>
<evidence type="ECO:0000313" key="4">
    <source>
        <dbReference type="Proteomes" id="UP000253850"/>
    </source>
</evidence>
<feature type="signal peptide" evidence="1">
    <location>
        <begin position="1"/>
        <end position="22"/>
    </location>
</feature>
<reference evidence="3 5" key="1">
    <citation type="submission" date="2017-10" db="EMBL/GenBank/DDBJ databases">
        <title>Genomics of the genus Arcobacter.</title>
        <authorList>
            <person name="Perez-Cataluna A."/>
            <person name="Figueras M.J."/>
        </authorList>
    </citation>
    <scope>NUCLEOTIDE SEQUENCE [LARGE SCALE GENOMIC DNA]</scope>
    <source>
        <strain evidence="3 5">CECT 7835</strain>
    </source>
</reference>
<evidence type="ECO:0000313" key="5">
    <source>
        <dbReference type="Proteomes" id="UP000289193"/>
    </source>
</evidence>
<proteinExistence type="predicted"/>
<dbReference type="KEGG" id="hbv:ABIV_1374"/>
<gene>
    <name evidence="2" type="ORF">ABIV_1374</name>
    <name evidence="3" type="ORF">CRV05_05325</name>
</gene>
<accession>A0AAX2ADC8</accession>
<dbReference type="RefSeq" id="WP_114839201.1">
    <property type="nucleotide sequence ID" value="NZ_CP031217.1"/>
</dbReference>
<dbReference type="Proteomes" id="UP000253850">
    <property type="component" value="Chromosome"/>
</dbReference>
<dbReference type="PANTHER" id="PTHR37691">
    <property type="entry name" value="BLR3518 PROTEIN"/>
    <property type="match status" value="1"/>
</dbReference>
<keyword evidence="1" id="KW-0732">Signal</keyword>